<comment type="caution">
    <text evidence="1">The sequence shown here is derived from an EMBL/GenBank/DDBJ whole genome shotgun (WGS) entry which is preliminary data.</text>
</comment>
<evidence type="ECO:0000313" key="1">
    <source>
        <dbReference type="EMBL" id="RHA16876.1"/>
    </source>
</evidence>
<dbReference type="AlphaFoldDB" id="A0A413R587"/>
<name>A0A413R587_9FIRM</name>
<proteinExistence type="predicted"/>
<reference evidence="1 2" key="1">
    <citation type="submission" date="2018-08" db="EMBL/GenBank/DDBJ databases">
        <title>A genome reference for cultivated species of the human gut microbiota.</title>
        <authorList>
            <person name="Zou Y."/>
            <person name="Xue W."/>
            <person name="Luo G."/>
        </authorList>
    </citation>
    <scope>NUCLEOTIDE SEQUENCE [LARGE SCALE GENOMIC DNA]</scope>
    <source>
        <strain evidence="1 2">AM44-11BH</strain>
    </source>
</reference>
<protein>
    <submittedName>
        <fullName evidence="1">Uncharacterized protein</fullName>
    </submittedName>
</protein>
<gene>
    <name evidence="1" type="ORF">DW944_10910</name>
</gene>
<dbReference type="EMBL" id="QSFD01000013">
    <property type="protein sequence ID" value="RHA16876.1"/>
    <property type="molecule type" value="Genomic_DNA"/>
</dbReference>
<sequence>MTISSIEKGRKIEYYGKEKELSNVSYKLYECISDFYRSCINMHKAYDKDNKHKNIHQILYKYVKLINRQKREDNSIQKTLCKK</sequence>
<organism evidence="1 2">
    <name type="scientific">Eubacterium ventriosum</name>
    <dbReference type="NCBI Taxonomy" id="39496"/>
    <lineage>
        <taxon>Bacteria</taxon>
        <taxon>Bacillati</taxon>
        <taxon>Bacillota</taxon>
        <taxon>Clostridia</taxon>
        <taxon>Eubacteriales</taxon>
        <taxon>Eubacteriaceae</taxon>
        <taxon>Eubacterium</taxon>
    </lineage>
</organism>
<evidence type="ECO:0000313" key="2">
    <source>
        <dbReference type="Proteomes" id="UP000284779"/>
    </source>
</evidence>
<keyword evidence="2" id="KW-1185">Reference proteome</keyword>
<accession>A0A413R587</accession>
<dbReference type="Proteomes" id="UP000284779">
    <property type="component" value="Unassembled WGS sequence"/>
</dbReference>